<accession>A0A285MYY6</accession>
<organism evidence="1 2">
    <name type="scientific">Flagellimonas pacifica</name>
    <dbReference type="NCBI Taxonomy" id="1247520"/>
    <lineage>
        <taxon>Bacteria</taxon>
        <taxon>Pseudomonadati</taxon>
        <taxon>Bacteroidota</taxon>
        <taxon>Flavobacteriia</taxon>
        <taxon>Flavobacteriales</taxon>
        <taxon>Flavobacteriaceae</taxon>
        <taxon>Flagellimonas</taxon>
    </lineage>
</organism>
<dbReference type="AlphaFoldDB" id="A0A285MYY6"/>
<dbReference type="EMBL" id="OBEH01000008">
    <property type="protein sequence ID" value="SNZ01893.1"/>
    <property type="molecule type" value="Genomic_DNA"/>
</dbReference>
<dbReference type="SUPFAM" id="SSF49464">
    <property type="entry name" value="Carboxypeptidase regulatory domain-like"/>
    <property type="match status" value="1"/>
</dbReference>
<evidence type="ECO:0000313" key="2">
    <source>
        <dbReference type="Proteomes" id="UP000219048"/>
    </source>
</evidence>
<proteinExistence type="predicted"/>
<dbReference type="Pfam" id="PF13715">
    <property type="entry name" value="CarbopepD_reg_2"/>
    <property type="match status" value="1"/>
</dbReference>
<dbReference type="OrthoDB" id="1417583at2"/>
<protein>
    <submittedName>
        <fullName evidence="1">CarboxypepD_reg-like domain-containing protein</fullName>
    </submittedName>
</protein>
<gene>
    <name evidence="1" type="ORF">SAMN06265377_3744</name>
</gene>
<dbReference type="InterPro" id="IPR008969">
    <property type="entry name" value="CarboxyPept-like_regulatory"/>
</dbReference>
<reference evidence="2" key="1">
    <citation type="submission" date="2017-09" db="EMBL/GenBank/DDBJ databases">
        <authorList>
            <person name="Varghese N."/>
            <person name="Submissions S."/>
        </authorList>
    </citation>
    <scope>NUCLEOTIDE SEQUENCE [LARGE SCALE GENOMIC DNA]</scope>
    <source>
        <strain evidence="2">DSM 25885</strain>
    </source>
</reference>
<sequence>MVLIDLLYNTNYIRCVWLILLVSGISTAQESRILEGKVTSKEKDVTGIAIQNITSRSATITDADGNFFIMVRHNDTLMFSAVQYKRKMLVVSEELFSTSFVNIPMEAFVNELKEVVVKPYNLSGNLNRDLSGLQLEKDVSAEALKLPNARVRIISQSENKLHDADHGKFFYFYGLGMAFNVNKILNRLSGRTKKLKKRVLLDKEYEKVKEIEESFSDSVLINVLKIPKDRFHDFIYYCQMEAKFESVSENKDQLLLWQFLVLKSKAYREENNLD</sequence>
<evidence type="ECO:0000313" key="1">
    <source>
        <dbReference type="EMBL" id="SNZ01893.1"/>
    </source>
</evidence>
<keyword evidence="2" id="KW-1185">Reference proteome</keyword>
<dbReference type="RefSeq" id="WP_097047336.1">
    <property type="nucleotide sequence ID" value="NZ_OBEH01000008.1"/>
</dbReference>
<dbReference type="Proteomes" id="UP000219048">
    <property type="component" value="Unassembled WGS sequence"/>
</dbReference>
<name>A0A285MYY6_9FLAO</name>